<dbReference type="AlphaFoldDB" id="M2ZML9"/>
<comment type="caution">
    <text evidence="3">The sequence shown here is derived from an EMBL/GenBank/DDBJ whole genome shotgun (WGS) entry which is preliminary data.</text>
</comment>
<reference evidence="3 4" key="1">
    <citation type="journal article" date="2014" name="Genome Announc.">
        <title>Draft Genome Sequence of Magnetospirillum sp. Strain SO-1, a Freshwater Magnetotactic Bacterium Isolated from the Ol'khovka River, Russia.</title>
        <authorList>
            <person name="Grouzdev D.S."/>
            <person name="Dziuba M.V."/>
            <person name="Sukhacheva M.S."/>
            <person name="Mardanov A.V."/>
            <person name="Beletskiy A.V."/>
            <person name="Kuznetsov B.B."/>
            <person name="Skryabin K.G."/>
        </authorList>
    </citation>
    <scope>NUCLEOTIDE SEQUENCE [LARGE SCALE GENOMIC DNA]</scope>
    <source>
        <strain evidence="3 4">SO-1</strain>
    </source>
</reference>
<accession>M2ZML9</accession>
<proteinExistence type="predicted"/>
<dbReference type="PATRIC" id="fig|1244869.3.peg.3568"/>
<evidence type="ECO:0000313" key="4">
    <source>
        <dbReference type="Proteomes" id="UP000011744"/>
    </source>
</evidence>
<protein>
    <submittedName>
        <fullName evidence="3">Uncharacterized protein</fullName>
    </submittedName>
</protein>
<organism evidence="3 4">
    <name type="scientific">Paramagnetospirillum caucaseum</name>
    <dbReference type="NCBI Taxonomy" id="1244869"/>
    <lineage>
        <taxon>Bacteria</taxon>
        <taxon>Pseudomonadati</taxon>
        <taxon>Pseudomonadota</taxon>
        <taxon>Alphaproteobacteria</taxon>
        <taxon>Rhodospirillales</taxon>
        <taxon>Magnetospirillaceae</taxon>
        <taxon>Paramagnetospirillum</taxon>
    </lineage>
</organism>
<gene>
    <name evidence="3" type="ORF">H261_17838</name>
</gene>
<dbReference type="Proteomes" id="UP000011744">
    <property type="component" value="Unassembled WGS sequence"/>
</dbReference>
<feature type="region of interest" description="Disordered" evidence="1">
    <location>
        <begin position="119"/>
        <end position="138"/>
    </location>
</feature>
<dbReference type="RefSeq" id="WP_008620205.1">
    <property type="nucleotide sequence ID" value="NZ_AONQ01000061.1"/>
</dbReference>
<feature type="chain" id="PRO_5004030965" evidence="2">
    <location>
        <begin position="23"/>
        <end position="138"/>
    </location>
</feature>
<keyword evidence="2" id="KW-0732">Signal</keyword>
<dbReference type="EMBL" id="AONQ01000061">
    <property type="protein sequence ID" value="EME68537.1"/>
    <property type="molecule type" value="Genomic_DNA"/>
</dbReference>
<name>M2ZML9_9PROT</name>
<evidence type="ECO:0000313" key="3">
    <source>
        <dbReference type="EMBL" id="EME68537.1"/>
    </source>
</evidence>
<feature type="signal peptide" evidence="2">
    <location>
        <begin position="1"/>
        <end position="22"/>
    </location>
</feature>
<keyword evidence="4" id="KW-1185">Reference proteome</keyword>
<dbReference type="STRING" id="1244869.H261_17838"/>
<evidence type="ECO:0000256" key="2">
    <source>
        <dbReference type="SAM" id="SignalP"/>
    </source>
</evidence>
<evidence type="ECO:0000256" key="1">
    <source>
        <dbReference type="SAM" id="MobiDB-lite"/>
    </source>
</evidence>
<sequence length="138" mass="14335">MTRRRSVALLSAAFTMSSPAWGQEAAPAGPALSANPVVPVLTQHAAPGPFPILPMWDLGWAPAEMAYRRDKVRPGPGVLASVMGAAAPIKLGTGYGSGGNAMEHFAQGTLAHSLGMVQVGGKGRPVRGRQRRQGADRL</sequence>